<dbReference type="InterPro" id="IPR036397">
    <property type="entry name" value="RNaseH_sf"/>
</dbReference>
<dbReference type="FunFam" id="1.10.340.70:FF:000001">
    <property type="entry name" value="Retrovirus-related Pol polyprotein from transposon gypsy-like Protein"/>
    <property type="match status" value="1"/>
</dbReference>
<dbReference type="AlphaFoldDB" id="A0AAV3YCL6"/>
<feature type="domain" description="Integrase catalytic" evidence="1">
    <location>
        <begin position="64"/>
        <end position="178"/>
    </location>
</feature>
<dbReference type="SUPFAM" id="SSF53098">
    <property type="entry name" value="Ribonuclease H-like"/>
    <property type="match status" value="1"/>
</dbReference>
<dbReference type="Gene3D" id="1.10.340.70">
    <property type="match status" value="1"/>
</dbReference>
<dbReference type="EMBL" id="BLXT01000807">
    <property type="protein sequence ID" value="GFN80201.1"/>
    <property type="molecule type" value="Genomic_DNA"/>
</dbReference>
<organism evidence="2 3">
    <name type="scientific">Plakobranchus ocellatus</name>
    <dbReference type="NCBI Taxonomy" id="259542"/>
    <lineage>
        <taxon>Eukaryota</taxon>
        <taxon>Metazoa</taxon>
        <taxon>Spiralia</taxon>
        <taxon>Lophotrochozoa</taxon>
        <taxon>Mollusca</taxon>
        <taxon>Gastropoda</taxon>
        <taxon>Heterobranchia</taxon>
        <taxon>Euthyneura</taxon>
        <taxon>Panpulmonata</taxon>
        <taxon>Sacoglossa</taxon>
        <taxon>Placobranchoidea</taxon>
        <taxon>Plakobranchidae</taxon>
        <taxon>Plakobranchus</taxon>
    </lineage>
</organism>
<evidence type="ECO:0000313" key="3">
    <source>
        <dbReference type="Proteomes" id="UP000735302"/>
    </source>
</evidence>
<dbReference type="PANTHER" id="PTHR37984">
    <property type="entry name" value="PROTEIN CBG26694"/>
    <property type="match status" value="1"/>
</dbReference>
<protein>
    <submittedName>
        <fullName evidence="2">Gypsy retrotransposon integrase-like protein 1</fullName>
    </submittedName>
</protein>
<proteinExistence type="predicted"/>
<dbReference type="InterPro" id="IPR041588">
    <property type="entry name" value="Integrase_H2C2"/>
</dbReference>
<evidence type="ECO:0000259" key="1">
    <source>
        <dbReference type="PROSITE" id="PS50994"/>
    </source>
</evidence>
<evidence type="ECO:0000313" key="2">
    <source>
        <dbReference type="EMBL" id="GFN80201.1"/>
    </source>
</evidence>
<comment type="caution">
    <text evidence="2">The sequence shown here is derived from an EMBL/GenBank/DDBJ whole genome shotgun (WGS) entry which is preliminary data.</text>
</comment>
<reference evidence="2 3" key="1">
    <citation type="journal article" date="2021" name="Elife">
        <title>Chloroplast acquisition without the gene transfer in kleptoplastic sea slugs, Plakobranchus ocellatus.</title>
        <authorList>
            <person name="Maeda T."/>
            <person name="Takahashi S."/>
            <person name="Yoshida T."/>
            <person name="Shimamura S."/>
            <person name="Takaki Y."/>
            <person name="Nagai Y."/>
            <person name="Toyoda A."/>
            <person name="Suzuki Y."/>
            <person name="Arimoto A."/>
            <person name="Ishii H."/>
            <person name="Satoh N."/>
            <person name="Nishiyama T."/>
            <person name="Hasebe M."/>
            <person name="Maruyama T."/>
            <person name="Minagawa J."/>
            <person name="Obokata J."/>
            <person name="Shigenobu S."/>
        </authorList>
    </citation>
    <scope>NUCLEOTIDE SEQUENCE [LARGE SCALE GENOMIC DNA]</scope>
</reference>
<dbReference type="InterPro" id="IPR001584">
    <property type="entry name" value="Integrase_cat-core"/>
</dbReference>
<dbReference type="Pfam" id="PF17921">
    <property type="entry name" value="Integrase_H2C2"/>
    <property type="match status" value="1"/>
</dbReference>
<dbReference type="Proteomes" id="UP000735302">
    <property type="component" value="Unassembled WGS sequence"/>
</dbReference>
<keyword evidence="3" id="KW-1185">Reference proteome</keyword>
<dbReference type="InterPro" id="IPR050951">
    <property type="entry name" value="Retrovirus_Pol_polyprotein"/>
</dbReference>
<dbReference type="InterPro" id="IPR012337">
    <property type="entry name" value="RNaseH-like_sf"/>
</dbReference>
<dbReference type="PROSITE" id="PS50994">
    <property type="entry name" value="INTEGRASE"/>
    <property type="match status" value="1"/>
</dbReference>
<dbReference type="PANTHER" id="PTHR37984:SF15">
    <property type="entry name" value="INTEGRASE CATALYTIC DOMAIN-CONTAINING PROTEIN"/>
    <property type="match status" value="1"/>
</dbReference>
<gene>
    <name evidence="2" type="ORF">PoB_000670700</name>
</gene>
<dbReference type="Gene3D" id="3.30.420.10">
    <property type="entry name" value="Ribonuclease H-like superfamily/Ribonuclease H"/>
    <property type="match status" value="1"/>
</dbReference>
<accession>A0AAV3YCL6</accession>
<dbReference type="GO" id="GO:0003676">
    <property type="term" value="F:nucleic acid binding"/>
    <property type="evidence" value="ECO:0007669"/>
    <property type="project" value="InterPro"/>
</dbReference>
<name>A0AAV3YCL6_9GAST</name>
<dbReference type="GO" id="GO:0015074">
    <property type="term" value="P:DNA integration"/>
    <property type="evidence" value="ECO:0007669"/>
    <property type="project" value="InterPro"/>
</dbReference>
<dbReference type="Pfam" id="PF00665">
    <property type="entry name" value="rve"/>
    <property type="match status" value="1"/>
</dbReference>
<sequence length="264" mass="29199">MSVAHDSITGAHLGIRRTKDNVLSNFYWPGVDGDVTRYCRSCDVCQRTVKKGTVPRVPLEKVPLIDTPFLRVAIDLVGPINPPSEAGHSFILTLVDYATRFVEAVPLRKINTESVAEALVDIYSRLGVPEEVLSDQGTQFISDCMKEVCRLLGIKQKTTTPYHPMCNGLVEMFNATLKTCFVACAVSNLDSGTGTSTLFCLLTDRCHRSPRTLPHSNCCMGGLCEGPCISCVSFEESDVKSSYKYVLNLRERLDDILKIAREEL</sequence>